<gene>
    <name evidence="2" type="ORF">IRI77_01930</name>
</gene>
<dbReference type="SUPFAM" id="SSF109604">
    <property type="entry name" value="HD-domain/PDEase-like"/>
    <property type="match status" value="1"/>
</dbReference>
<dbReference type="Gene3D" id="1.10.3210.10">
    <property type="entry name" value="Hypothetical protein af1432"/>
    <property type="match status" value="1"/>
</dbReference>
<organism evidence="2 3">
    <name type="scientific">Paludibaculum fermentans</name>
    <dbReference type="NCBI Taxonomy" id="1473598"/>
    <lineage>
        <taxon>Bacteria</taxon>
        <taxon>Pseudomonadati</taxon>
        <taxon>Acidobacteriota</taxon>
        <taxon>Terriglobia</taxon>
        <taxon>Bryobacterales</taxon>
        <taxon>Bryobacteraceae</taxon>
        <taxon>Paludibaculum</taxon>
    </lineage>
</organism>
<dbReference type="AlphaFoldDB" id="A0A7S7SK43"/>
<keyword evidence="3" id="KW-1185">Reference proteome</keyword>
<dbReference type="GO" id="GO:0008893">
    <property type="term" value="F:guanosine-3',5'-bis(diphosphate) 3'-diphosphatase activity"/>
    <property type="evidence" value="ECO:0007669"/>
    <property type="project" value="TreeGrafter"/>
</dbReference>
<dbReference type="KEGG" id="pfer:IRI77_01930"/>
<dbReference type="InterPro" id="IPR052194">
    <property type="entry name" value="MESH1"/>
</dbReference>
<reference evidence="2 3" key="1">
    <citation type="submission" date="2020-10" db="EMBL/GenBank/DDBJ databases">
        <title>Complete genome sequence of Paludibaculum fermentans P105T, a facultatively anaerobic acidobacterium capable of dissimilatory Fe(III) reduction.</title>
        <authorList>
            <person name="Dedysh S.N."/>
            <person name="Beletsky A.V."/>
            <person name="Kulichevskaya I.S."/>
            <person name="Mardanov A.V."/>
            <person name="Ravin N.V."/>
        </authorList>
    </citation>
    <scope>NUCLEOTIDE SEQUENCE [LARGE SCALE GENOMIC DNA]</scope>
    <source>
        <strain evidence="2 3">P105</strain>
    </source>
</reference>
<sequence>MDSPLIFFAIQFAAAAHSGQYRKGTNVPYLIHPMRAAATLLEAGCPEKLAVAAILHDTVEDCFVTYQQIEALFGAEVADLVRGASEPEKAASWEQRKQHTIELLATAGEDLLLVAIADKIDNIRSIREDIEKRGDHAWTRFRRGREQQRWYYESLAAVFSARLTGAPGAGLATLFRTEVQAVFG</sequence>
<dbReference type="Pfam" id="PF13328">
    <property type="entry name" value="HD_4"/>
    <property type="match status" value="1"/>
</dbReference>
<dbReference type="PANTHER" id="PTHR46246:SF1">
    <property type="entry name" value="GUANOSINE-3',5'-BIS(DIPHOSPHATE) 3'-PYROPHOSPHOHYDROLASE MESH1"/>
    <property type="match status" value="1"/>
</dbReference>
<evidence type="ECO:0000313" key="2">
    <source>
        <dbReference type="EMBL" id="QOY88747.1"/>
    </source>
</evidence>
<name>A0A7S7SK43_PALFE</name>
<feature type="domain" description="HD/PDEase" evidence="1">
    <location>
        <begin position="25"/>
        <end position="132"/>
    </location>
</feature>
<dbReference type="RefSeq" id="WP_194450409.1">
    <property type="nucleotide sequence ID" value="NZ_CP063849.1"/>
</dbReference>
<protein>
    <submittedName>
        <fullName evidence="2">HD domain-containing protein</fullName>
    </submittedName>
</protein>
<dbReference type="CDD" id="cd00077">
    <property type="entry name" value="HDc"/>
    <property type="match status" value="1"/>
</dbReference>
<dbReference type="SMART" id="SM00471">
    <property type="entry name" value="HDc"/>
    <property type="match status" value="1"/>
</dbReference>
<dbReference type="Proteomes" id="UP000593892">
    <property type="component" value="Chromosome"/>
</dbReference>
<dbReference type="InterPro" id="IPR003607">
    <property type="entry name" value="HD/PDEase_dom"/>
</dbReference>
<proteinExistence type="predicted"/>
<accession>A0A7S7SK43</accession>
<dbReference type="EMBL" id="CP063849">
    <property type="protein sequence ID" value="QOY88747.1"/>
    <property type="molecule type" value="Genomic_DNA"/>
</dbReference>
<evidence type="ECO:0000259" key="1">
    <source>
        <dbReference type="SMART" id="SM00471"/>
    </source>
</evidence>
<dbReference type="PANTHER" id="PTHR46246">
    <property type="entry name" value="GUANOSINE-3',5'-BIS(DIPHOSPHATE) 3'-PYROPHOSPHOHYDROLASE MESH1"/>
    <property type="match status" value="1"/>
</dbReference>
<evidence type="ECO:0000313" key="3">
    <source>
        <dbReference type="Proteomes" id="UP000593892"/>
    </source>
</evidence>